<reference evidence="1" key="2">
    <citation type="journal article" date="2015" name="Fish Shellfish Immunol.">
        <title>Early steps in the European eel (Anguilla anguilla)-Vibrio vulnificus interaction in the gills: Role of the RtxA13 toxin.</title>
        <authorList>
            <person name="Callol A."/>
            <person name="Pajuelo D."/>
            <person name="Ebbesson L."/>
            <person name="Teles M."/>
            <person name="MacKenzie S."/>
            <person name="Amaro C."/>
        </authorList>
    </citation>
    <scope>NUCLEOTIDE SEQUENCE</scope>
</reference>
<name>A0A0E9SSK4_ANGAN</name>
<organism evidence="1">
    <name type="scientific">Anguilla anguilla</name>
    <name type="common">European freshwater eel</name>
    <name type="synonym">Muraena anguilla</name>
    <dbReference type="NCBI Taxonomy" id="7936"/>
    <lineage>
        <taxon>Eukaryota</taxon>
        <taxon>Metazoa</taxon>
        <taxon>Chordata</taxon>
        <taxon>Craniata</taxon>
        <taxon>Vertebrata</taxon>
        <taxon>Euteleostomi</taxon>
        <taxon>Actinopterygii</taxon>
        <taxon>Neopterygii</taxon>
        <taxon>Teleostei</taxon>
        <taxon>Anguilliformes</taxon>
        <taxon>Anguillidae</taxon>
        <taxon>Anguilla</taxon>
    </lineage>
</organism>
<accession>A0A0E9SSK4</accession>
<sequence>MHNSSYKRTHSAQHLRPTILKYHPSTNSMLHIVE</sequence>
<reference evidence="1" key="1">
    <citation type="submission" date="2014-11" db="EMBL/GenBank/DDBJ databases">
        <authorList>
            <person name="Amaro Gonzalez C."/>
        </authorList>
    </citation>
    <scope>NUCLEOTIDE SEQUENCE</scope>
</reference>
<dbReference type="AlphaFoldDB" id="A0A0E9SSK4"/>
<protein>
    <submittedName>
        <fullName evidence="1">Uncharacterized protein</fullName>
    </submittedName>
</protein>
<proteinExistence type="predicted"/>
<dbReference type="EMBL" id="GBXM01064253">
    <property type="protein sequence ID" value="JAH44324.1"/>
    <property type="molecule type" value="Transcribed_RNA"/>
</dbReference>
<evidence type="ECO:0000313" key="1">
    <source>
        <dbReference type="EMBL" id="JAH44324.1"/>
    </source>
</evidence>